<organism evidence="2 3">
    <name type="scientific">Amycolatopsis magusensis</name>
    <dbReference type="NCBI Taxonomy" id="882444"/>
    <lineage>
        <taxon>Bacteria</taxon>
        <taxon>Bacillati</taxon>
        <taxon>Actinomycetota</taxon>
        <taxon>Actinomycetes</taxon>
        <taxon>Pseudonocardiales</taxon>
        <taxon>Pseudonocardiaceae</taxon>
        <taxon>Amycolatopsis</taxon>
    </lineage>
</organism>
<sequence length="141" mass="15300">MPLLETNFELTRALRAYTAAVGSACGAGPESCTVDAGTPASAYIALDGRLPRYPDRDVALIWDERFGWAMAVETHSAEDLLVVAYLGHDLLARPAKVARFAANVLAGRPGLLEPPRLREAGAHDWLTDRLRPYVTELLKAS</sequence>
<name>A0ABS4Q2E3_9PSEU</name>
<dbReference type="EMBL" id="JAGGMS010000001">
    <property type="protein sequence ID" value="MBP2185845.1"/>
    <property type="molecule type" value="Genomic_DNA"/>
</dbReference>
<comment type="caution">
    <text evidence="2">The sequence shown here is derived from an EMBL/GenBank/DDBJ whole genome shotgun (WGS) entry which is preliminary data.</text>
</comment>
<evidence type="ECO:0000259" key="1">
    <source>
        <dbReference type="Pfam" id="PF19809"/>
    </source>
</evidence>
<dbReference type="Proteomes" id="UP000741013">
    <property type="component" value="Unassembled WGS sequence"/>
</dbReference>
<dbReference type="Pfam" id="PF19809">
    <property type="entry name" value="DUF6292"/>
    <property type="match status" value="1"/>
</dbReference>
<feature type="domain" description="DUF6292" evidence="1">
    <location>
        <begin position="17"/>
        <end position="102"/>
    </location>
</feature>
<proteinExistence type="predicted"/>
<protein>
    <recommendedName>
        <fullName evidence="1">DUF6292 domain-containing protein</fullName>
    </recommendedName>
</protein>
<keyword evidence="3" id="KW-1185">Reference proteome</keyword>
<dbReference type="RefSeq" id="WP_372444161.1">
    <property type="nucleotide sequence ID" value="NZ_JAGGMS010000001.1"/>
</dbReference>
<evidence type="ECO:0000313" key="3">
    <source>
        <dbReference type="Proteomes" id="UP000741013"/>
    </source>
</evidence>
<dbReference type="InterPro" id="IPR046259">
    <property type="entry name" value="DUF6292"/>
</dbReference>
<accession>A0ABS4Q2E3</accession>
<reference evidence="2 3" key="1">
    <citation type="submission" date="2021-03" db="EMBL/GenBank/DDBJ databases">
        <title>Sequencing the genomes of 1000 actinobacteria strains.</title>
        <authorList>
            <person name="Klenk H.-P."/>
        </authorList>
    </citation>
    <scope>NUCLEOTIDE SEQUENCE [LARGE SCALE GENOMIC DNA]</scope>
    <source>
        <strain evidence="2 3">DSM 45510</strain>
    </source>
</reference>
<gene>
    <name evidence="2" type="ORF">JOM49_007371</name>
</gene>
<evidence type="ECO:0000313" key="2">
    <source>
        <dbReference type="EMBL" id="MBP2185845.1"/>
    </source>
</evidence>